<keyword evidence="5 11" id="KW-0432">Leucine biosynthesis</keyword>
<evidence type="ECO:0000256" key="4">
    <source>
        <dbReference type="ARBA" id="ARBA00018198"/>
    </source>
</evidence>
<feature type="region of interest" description="Regulatory domain" evidence="11">
    <location>
        <begin position="483"/>
        <end position="602"/>
    </location>
</feature>
<dbReference type="InterPro" id="IPR002034">
    <property type="entry name" value="AIPM/Hcit_synth_CS"/>
</dbReference>
<evidence type="ECO:0000256" key="10">
    <source>
        <dbReference type="ARBA" id="ARBA00023304"/>
    </source>
</evidence>
<dbReference type="Gene3D" id="3.20.20.70">
    <property type="entry name" value="Aldolase class I"/>
    <property type="match status" value="1"/>
</dbReference>
<dbReference type="Pfam" id="PF22617">
    <property type="entry name" value="HCS_D2"/>
    <property type="match status" value="1"/>
</dbReference>
<dbReference type="GO" id="GO:0003852">
    <property type="term" value="F:2-isopropylmalate synthase activity"/>
    <property type="evidence" value="ECO:0007669"/>
    <property type="project" value="UniProtKB-EC"/>
</dbReference>
<dbReference type="SUPFAM" id="SSF110921">
    <property type="entry name" value="2-isopropylmalate synthase LeuA, allosteric (dimerisation) domain"/>
    <property type="match status" value="1"/>
</dbReference>
<dbReference type="RefSeq" id="WP_221005256.1">
    <property type="nucleotide sequence ID" value="NZ_CP081150.1"/>
</dbReference>
<evidence type="ECO:0000256" key="6">
    <source>
        <dbReference type="ARBA" id="ARBA00022605"/>
    </source>
</evidence>
<dbReference type="PROSITE" id="PS00815">
    <property type="entry name" value="AIPM_HOMOCIT_SYNTH_1"/>
    <property type="match status" value="1"/>
</dbReference>
<dbReference type="InterPro" id="IPR013709">
    <property type="entry name" value="2-isopropylmalate_synth_dimer"/>
</dbReference>
<dbReference type="SUPFAM" id="SSF51569">
    <property type="entry name" value="Aldolase"/>
    <property type="match status" value="1"/>
</dbReference>
<comment type="function">
    <text evidence="11">Catalyzes the condensation of the acetyl group of acetyl-CoA with 3-methyl-2-oxobutanoate (2-ketoisovalerate) to form 3-carboxy-3-hydroxy-4-methylpentanoate (2-isopropylmalate).</text>
</comment>
<dbReference type="PANTHER" id="PTHR10277:SF9">
    <property type="entry name" value="2-ISOPROPYLMALATE SYNTHASE 1, CHLOROPLASTIC-RELATED"/>
    <property type="match status" value="1"/>
</dbReference>
<evidence type="ECO:0000313" key="13">
    <source>
        <dbReference type="EMBL" id="QZA76855.1"/>
    </source>
</evidence>
<evidence type="ECO:0000256" key="11">
    <source>
        <dbReference type="HAMAP-Rule" id="MF_01025"/>
    </source>
</evidence>
<dbReference type="InterPro" id="IPR005671">
    <property type="entry name" value="LeuA_bact_synth"/>
</dbReference>
<proteinExistence type="inferred from homology"/>
<feature type="binding site" evidence="11">
    <location>
        <position position="292"/>
    </location>
    <ligand>
        <name>Mn(2+)</name>
        <dbReference type="ChEBI" id="CHEBI:29035"/>
    </ligand>
</feature>
<dbReference type="SMART" id="SM00917">
    <property type="entry name" value="LeuA_dimer"/>
    <property type="match status" value="1"/>
</dbReference>
<dbReference type="InterPro" id="IPR059216">
    <property type="entry name" value="LeuA_carph_isopro_dom"/>
</dbReference>
<keyword evidence="8 11" id="KW-0479">Metal-binding</keyword>
<evidence type="ECO:0000259" key="12">
    <source>
        <dbReference type="PROSITE" id="PS50991"/>
    </source>
</evidence>
<feature type="domain" description="Pyruvate carboxyltransferase" evidence="12">
    <location>
        <begin position="95"/>
        <end position="357"/>
    </location>
</feature>
<sequence>MSLDIDRLIADFGGPSTLADQLNAAFPADPVSRAAIYKWRERGSLPLTQVDKLAQLANSQGRSFNIQNYMTSAQSAPNQIKENTMSTMSNSSNRLVIFDTTLRDGEQSPGASMTKEEKIRIARQLERLGVDVIEAGFAAASPGDADAIKTIASIIEHSTVCSLARANERDVRAAGEAIKDAKRGRIHTFIATSPIHMEHKLRMTPDQVVDAAVKAVKMALEYTNDVEFSAEDALRSDIDFLARIFSAVIEAGATTLNVPDTVGYAVPQRTEAFFRELISKTKGGDKVIWSAHCHNDLGMAVANSLAAVLGGARQVECTINGLGERAGNAALEEIVMATRTRRDVFGVECGIDATQIVPTSKLVSTITGYPVQPNKAIVGANAFAHESGIHQDGILKCRETYEIMSAESVGWSTNRLSLGKLSGRNAFKTKLLEIGIELQSEEALNAAFARFKTLADKKREIFDEDLHALVSDELITIEQEHIKLISLKVVSETGETPSADLVVSEAGVERRATALGDGTVDATFKAIESLFNSGAELQLYSVNAITSGTDSQGEVTVRLMKDAKIVNGQGADTDIIVASAKAYISALNKIHNNISRVHPQPV</sequence>
<evidence type="ECO:0000256" key="9">
    <source>
        <dbReference type="ARBA" id="ARBA00023211"/>
    </source>
</evidence>
<keyword evidence="6 11" id="KW-0028">Amino-acid biosynthesis</keyword>
<evidence type="ECO:0000256" key="8">
    <source>
        <dbReference type="ARBA" id="ARBA00022723"/>
    </source>
</evidence>
<comment type="catalytic activity">
    <reaction evidence="11">
        <text>3-methyl-2-oxobutanoate + acetyl-CoA + H2O = (2S)-2-isopropylmalate + CoA + H(+)</text>
        <dbReference type="Rhea" id="RHEA:21524"/>
        <dbReference type="ChEBI" id="CHEBI:1178"/>
        <dbReference type="ChEBI" id="CHEBI:11851"/>
        <dbReference type="ChEBI" id="CHEBI:15377"/>
        <dbReference type="ChEBI" id="CHEBI:15378"/>
        <dbReference type="ChEBI" id="CHEBI:57287"/>
        <dbReference type="ChEBI" id="CHEBI:57288"/>
        <dbReference type="EC" id="2.3.3.13"/>
    </reaction>
</comment>
<dbReference type="NCBIfam" id="TIGR00973">
    <property type="entry name" value="leuA_bact"/>
    <property type="match status" value="1"/>
</dbReference>
<dbReference type="InterPro" id="IPR054691">
    <property type="entry name" value="LeuA/HCS_post-cat"/>
</dbReference>
<dbReference type="InterPro" id="IPR036230">
    <property type="entry name" value="LeuA_allosteric_dom_sf"/>
</dbReference>
<comment type="cofactor">
    <cofactor evidence="11">
        <name>Mn(2+)</name>
        <dbReference type="ChEBI" id="CHEBI:29035"/>
    </cofactor>
</comment>
<dbReference type="Proteomes" id="UP000825679">
    <property type="component" value="Chromosome"/>
</dbReference>
<evidence type="ECO:0000256" key="3">
    <source>
        <dbReference type="ARBA" id="ARBA00012973"/>
    </source>
</evidence>
<keyword evidence="10 11" id="KW-0100">Branched-chain amino acid biosynthesis</keyword>
<comment type="pathway">
    <text evidence="1 11">Amino-acid biosynthesis; L-leucine biosynthesis; L-leucine from 3-methyl-2-oxobutanoate: step 1/4.</text>
</comment>
<evidence type="ECO:0000313" key="14">
    <source>
        <dbReference type="Proteomes" id="UP000825679"/>
    </source>
</evidence>
<keyword evidence="7 11" id="KW-0808">Transferase</keyword>
<dbReference type="PROSITE" id="PS50991">
    <property type="entry name" value="PYR_CT"/>
    <property type="match status" value="1"/>
</dbReference>
<feature type="binding site" evidence="11">
    <location>
        <position position="104"/>
    </location>
    <ligand>
        <name>Mn(2+)</name>
        <dbReference type="ChEBI" id="CHEBI:29035"/>
    </ligand>
</feature>
<keyword evidence="14" id="KW-1185">Reference proteome</keyword>
<comment type="subunit">
    <text evidence="11">Homodimer.</text>
</comment>
<dbReference type="CDD" id="cd07940">
    <property type="entry name" value="DRE_TIM_IPMS"/>
    <property type="match status" value="1"/>
</dbReference>
<dbReference type="InterPro" id="IPR050073">
    <property type="entry name" value="2-IPM_HCS-like"/>
</dbReference>
<comment type="similarity">
    <text evidence="2 11">Belongs to the alpha-IPM synthase/homocitrate synthase family. LeuA type 1 subfamily.</text>
</comment>
<accession>A0ABX8Z3B7</accession>
<evidence type="ECO:0000256" key="1">
    <source>
        <dbReference type="ARBA" id="ARBA00004689"/>
    </source>
</evidence>
<dbReference type="Pfam" id="PF00682">
    <property type="entry name" value="HMGL-like"/>
    <property type="match status" value="1"/>
</dbReference>
<dbReference type="NCBIfam" id="NF002086">
    <property type="entry name" value="PRK00915.1-3"/>
    <property type="match status" value="1"/>
</dbReference>
<dbReference type="EC" id="2.3.3.13" evidence="3 11"/>
<dbReference type="Gene3D" id="3.30.160.270">
    <property type="match status" value="1"/>
</dbReference>
<gene>
    <name evidence="11" type="primary">leuA</name>
    <name evidence="13" type="ORF">K4H28_11065</name>
</gene>
<reference evidence="13 14" key="1">
    <citation type="submission" date="2021-08" db="EMBL/GenBank/DDBJ databases">
        <title>complete genome sequencing of Deefgea sp. D25.</title>
        <authorList>
            <person name="Bae J.-W."/>
            <person name="Gim D.-H."/>
        </authorList>
    </citation>
    <scope>NUCLEOTIDE SEQUENCE [LARGE SCALE GENOMIC DNA]</scope>
    <source>
        <strain evidence="13 14">D25</strain>
    </source>
</reference>
<organism evidence="13 14">
    <name type="scientific">Deefgea tanakiae</name>
    <dbReference type="NCBI Taxonomy" id="2865840"/>
    <lineage>
        <taxon>Bacteria</taxon>
        <taxon>Pseudomonadati</taxon>
        <taxon>Pseudomonadota</taxon>
        <taxon>Betaproteobacteria</taxon>
        <taxon>Neisseriales</taxon>
        <taxon>Chitinibacteraceae</taxon>
        <taxon>Deefgea</taxon>
    </lineage>
</organism>
<evidence type="ECO:0000256" key="5">
    <source>
        <dbReference type="ARBA" id="ARBA00022430"/>
    </source>
</evidence>
<feature type="binding site" evidence="11">
    <location>
        <position position="328"/>
    </location>
    <ligand>
        <name>Mn(2+)</name>
        <dbReference type="ChEBI" id="CHEBI:29035"/>
    </ligand>
</feature>
<dbReference type="EMBL" id="CP081150">
    <property type="protein sequence ID" value="QZA76855.1"/>
    <property type="molecule type" value="Genomic_DNA"/>
</dbReference>
<dbReference type="InterPro" id="IPR013785">
    <property type="entry name" value="Aldolase_TIM"/>
</dbReference>
<dbReference type="HAMAP" id="MF_01025">
    <property type="entry name" value="LeuA_type1"/>
    <property type="match status" value="1"/>
</dbReference>
<dbReference type="Pfam" id="PF08502">
    <property type="entry name" value="LeuA_dimer"/>
    <property type="match status" value="1"/>
</dbReference>
<dbReference type="Gene3D" id="1.10.238.260">
    <property type="match status" value="1"/>
</dbReference>
<protein>
    <recommendedName>
        <fullName evidence="4 11">2-isopropylmalate synthase</fullName>
        <ecNumber evidence="3 11">2.3.3.13</ecNumber>
    </recommendedName>
    <alternativeName>
        <fullName evidence="11">Alpha-IPM synthase</fullName>
    </alternativeName>
    <alternativeName>
        <fullName evidence="11">Alpha-isopropylmalate synthase</fullName>
    </alternativeName>
</protein>
<keyword evidence="13" id="KW-0012">Acyltransferase</keyword>
<dbReference type="NCBIfam" id="NF002087">
    <property type="entry name" value="PRK00915.1-4"/>
    <property type="match status" value="1"/>
</dbReference>
<dbReference type="NCBIfam" id="NF046037">
    <property type="entry name" value="carphisopro"/>
    <property type="match status" value="1"/>
</dbReference>
<dbReference type="InterPro" id="IPR000891">
    <property type="entry name" value="PYR_CT"/>
</dbReference>
<evidence type="ECO:0000256" key="7">
    <source>
        <dbReference type="ARBA" id="ARBA00022679"/>
    </source>
</evidence>
<keyword evidence="11" id="KW-0963">Cytoplasm</keyword>
<name>A0ABX8Z3B7_9NEIS</name>
<dbReference type="PROSITE" id="PS00816">
    <property type="entry name" value="AIPM_HOMOCIT_SYNTH_2"/>
    <property type="match status" value="1"/>
</dbReference>
<dbReference type="PANTHER" id="PTHR10277">
    <property type="entry name" value="HOMOCITRATE SYNTHASE-RELATED"/>
    <property type="match status" value="1"/>
</dbReference>
<feature type="binding site" evidence="11">
    <location>
        <position position="294"/>
    </location>
    <ligand>
        <name>Mn(2+)</name>
        <dbReference type="ChEBI" id="CHEBI:29035"/>
    </ligand>
</feature>
<evidence type="ECO:0000256" key="2">
    <source>
        <dbReference type="ARBA" id="ARBA00009396"/>
    </source>
</evidence>
<keyword evidence="9 11" id="KW-0464">Manganese</keyword>